<dbReference type="OrthoDB" id="9807558at2"/>
<accession>A0A1Y5RTZ9</accession>
<organism evidence="6 7">
    <name type="scientific">Palleronia marisminoris</name>
    <dbReference type="NCBI Taxonomy" id="315423"/>
    <lineage>
        <taxon>Bacteria</taxon>
        <taxon>Pseudomonadati</taxon>
        <taxon>Pseudomonadota</taxon>
        <taxon>Alphaproteobacteria</taxon>
        <taxon>Rhodobacterales</taxon>
        <taxon>Roseobacteraceae</taxon>
        <taxon>Palleronia</taxon>
    </lineage>
</organism>
<evidence type="ECO:0000313" key="7">
    <source>
        <dbReference type="Proteomes" id="UP000193870"/>
    </source>
</evidence>
<dbReference type="InterPro" id="IPR005471">
    <property type="entry name" value="Tscrpt_reg_IclR_N"/>
</dbReference>
<dbReference type="Proteomes" id="UP000193870">
    <property type="component" value="Unassembled WGS sequence"/>
</dbReference>
<keyword evidence="1" id="KW-0805">Transcription regulation</keyword>
<evidence type="ECO:0000256" key="2">
    <source>
        <dbReference type="ARBA" id="ARBA00023125"/>
    </source>
</evidence>
<evidence type="ECO:0000256" key="3">
    <source>
        <dbReference type="ARBA" id="ARBA00023163"/>
    </source>
</evidence>
<evidence type="ECO:0000259" key="5">
    <source>
        <dbReference type="PROSITE" id="PS51078"/>
    </source>
</evidence>
<dbReference type="PROSITE" id="PS51078">
    <property type="entry name" value="ICLR_ED"/>
    <property type="match status" value="1"/>
</dbReference>
<sequence>MKDMSDTDRRFATTLARGLSVLRAFRPADDGLGNAEIAERTGLPKSTVSRLTYTLHSLGYLTHARHGERYRPGPALLALGNVAAASIGFVELAGPIMQRLADETRTLALLGVRDRGRLLLTKVWRPAGVSSIWLDVGHRVPIRGSSSGACYLGALPQEMLPRVVDEAQGDRGLTSETAAAIRASAYDQLFARGFAITDPAEYFAANIHAVSTPFHPRDLSEPVVFTCGALPEDLTVARMEAEVGPALRAAVRELETALGHAPGPARR</sequence>
<feature type="domain" description="IclR-ED" evidence="5">
    <location>
        <begin position="75"/>
        <end position="260"/>
    </location>
</feature>
<dbReference type="InterPro" id="IPR036388">
    <property type="entry name" value="WH-like_DNA-bd_sf"/>
</dbReference>
<dbReference type="GO" id="GO:0045892">
    <property type="term" value="P:negative regulation of DNA-templated transcription"/>
    <property type="evidence" value="ECO:0007669"/>
    <property type="project" value="TreeGrafter"/>
</dbReference>
<dbReference type="InterPro" id="IPR036390">
    <property type="entry name" value="WH_DNA-bd_sf"/>
</dbReference>
<dbReference type="PANTHER" id="PTHR30136:SF33">
    <property type="entry name" value="TRANSCRIPTIONAL REGULATORY PROTEIN"/>
    <property type="match status" value="1"/>
</dbReference>
<dbReference type="GO" id="GO:0003677">
    <property type="term" value="F:DNA binding"/>
    <property type="evidence" value="ECO:0007669"/>
    <property type="project" value="UniProtKB-KW"/>
</dbReference>
<dbReference type="STRING" id="315423.SAMN04488020_102345"/>
<dbReference type="PANTHER" id="PTHR30136">
    <property type="entry name" value="HELIX-TURN-HELIX TRANSCRIPTIONAL REGULATOR, ICLR FAMILY"/>
    <property type="match status" value="1"/>
</dbReference>
<protein>
    <submittedName>
        <fullName evidence="6">Pca regulon regulatory protein</fullName>
    </submittedName>
</protein>
<dbReference type="Pfam" id="PF09339">
    <property type="entry name" value="HTH_IclR"/>
    <property type="match status" value="1"/>
</dbReference>
<reference evidence="6 7" key="1">
    <citation type="submission" date="2017-03" db="EMBL/GenBank/DDBJ databases">
        <authorList>
            <person name="Afonso C.L."/>
            <person name="Miller P.J."/>
            <person name="Scott M.A."/>
            <person name="Spackman E."/>
            <person name="Goraichik I."/>
            <person name="Dimitrov K.M."/>
            <person name="Suarez D.L."/>
            <person name="Swayne D.E."/>
        </authorList>
    </citation>
    <scope>NUCLEOTIDE SEQUENCE [LARGE SCALE GENOMIC DNA]</scope>
    <source>
        <strain evidence="6 7">CECT 7066</strain>
    </source>
</reference>
<dbReference type="GO" id="GO:0003700">
    <property type="term" value="F:DNA-binding transcription factor activity"/>
    <property type="evidence" value="ECO:0007669"/>
    <property type="project" value="TreeGrafter"/>
</dbReference>
<dbReference type="SUPFAM" id="SSF46785">
    <property type="entry name" value="Winged helix' DNA-binding domain"/>
    <property type="match status" value="1"/>
</dbReference>
<dbReference type="InterPro" id="IPR014757">
    <property type="entry name" value="Tscrpt_reg_IclR_C"/>
</dbReference>
<keyword evidence="3" id="KW-0804">Transcription</keyword>
<dbReference type="AlphaFoldDB" id="A0A1Y5RTZ9"/>
<dbReference type="SUPFAM" id="SSF55781">
    <property type="entry name" value="GAF domain-like"/>
    <property type="match status" value="1"/>
</dbReference>
<evidence type="ECO:0000256" key="1">
    <source>
        <dbReference type="ARBA" id="ARBA00023015"/>
    </source>
</evidence>
<dbReference type="Gene3D" id="3.30.450.40">
    <property type="match status" value="1"/>
</dbReference>
<name>A0A1Y5RTZ9_9RHOB</name>
<gene>
    <name evidence="6" type="primary">pcaR</name>
    <name evidence="6" type="ORF">PAM7066_00936</name>
</gene>
<evidence type="ECO:0000259" key="4">
    <source>
        <dbReference type="PROSITE" id="PS51077"/>
    </source>
</evidence>
<dbReference type="EMBL" id="FWFV01000002">
    <property type="protein sequence ID" value="SLN25425.1"/>
    <property type="molecule type" value="Genomic_DNA"/>
</dbReference>
<dbReference type="SMART" id="SM00346">
    <property type="entry name" value="HTH_ICLR"/>
    <property type="match status" value="1"/>
</dbReference>
<proteinExistence type="predicted"/>
<dbReference type="InterPro" id="IPR050707">
    <property type="entry name" value="HTH_MetabolicPath_Reg"/>
</dbReference>
<dbReference type="Gene3D" id="1.10.10.10">
    <property type="entry name" value="Winged helix-like DNA-binding domain superfamily/Winged helix DNA-binding domain"/>
    <property type="match status" value="1"/>
</dbReference>
<keyword evidence="2" id="KW-0238">DNA-binding</keyword>
<feature type="domain" description="HTH iclR-type" evidence="4">
    <location>
        <begin position="12"/>
        <end position="74"/>
    </location>
</feature>
<evidence type="ECO:0000313" key="6">
    <source>
        <dbReference type="EMBL" id="SLN25425.1"/>
    </source>
</evidence>
<dbReference type="PROSITE" id="PS51077">
    <property type="entry name" value="HTH_ICLR"/>
    <property type="match status" value="1"/>
</dbReference>
<dbReference type="InterPro" id="IPR029016">
    <property type="entry name" value="GAF-like_dom_sf"/>
</dbReference>
<dbReference type="Pfam" id="PF01614">
    <property type="entry name" value="IclR_C"/>
    <property type="match status" value="1"/>
</dbReference>
<keyword evidence="7" id="KW-1185">Reference proteome</keyword>